<dbReference type="EMBL" id="CALNXK010000043">
    <property type="protein sequence ID" value="CAH3127358.1"/>
    <property type="molecule type" value="Genomic_DNA"/>
</dbReference>
<dbReference type="Proteomes" id="UP001159405">
    <property type="component" value="Unassembled WGS sequence"/>
</dbReference>
<comment type="caution">
    <text evidence="2">The sequence shown here is derived from an EMBL/GenBank/DDBJ whole genome shotgun (WGS) entry which is preliminary data.</text>
</comment>
<feature type="region of interest" description="Disordered" evidence="1">
    <location>
        <begin position="387"/>
        <end position="470"/>
    </location>
</feature>
<feature type="compositionally biased region" description="Basic and acidic residues" evidence="1">
    <location>
        <begin position="36"/>
        <end position="52"/>
    </location>
</feature>
<feature type="compositionally biased region" description="Polar residues" evidence="1">
    <location>
        <begin position="312"/>
        <end position="323"/>
    </location>
</feature>
<feature type="compositionally biased region" description="Polar residues" evidence="1">
    <location>
        <begin position="169"/>
        <end position="193"/>
    </location>
</feature>
<evidence type="ECO:0000313" key="2">
    <source>
        <dbReference type="EMBL" id="CAH3127358.1"/>
    </source>
</evidence>
<keyword evidence="3" id="KW-1185">Reference proteome</keyword>
<evidence type="ECO:0000313" key="3">
    <source>
        <dbReference type="Proteomes" id="UP001159405"/>
    </source>
</evidence>
<organism evidence="2 3">
    <name type="scientific">Porites lobata</name>
    <dbReference type="NCBI Taxonomy" id="104759"/>
    <lineage>
        <taxon>Eukaryota</taxon>
        <taxon>Metazoa</taxon>
        <taxon>Cnidaria</taxon>
        <taxon>Anthozoa</taxon>
        <taxon>Hexacorallia</taxon>
        <taxon>Scleractinia</taxon>
        <taxon>Fungiina</taxon>
        <taxon>Poritidae</taxon>
        <taxon>Porites</taxon>
    </lineage>
</organism>
<feature type="compositionally biased region" description="Polar residues" evidence="1">
    <location>
        <begin position="205"/>
        <end position="215"/>
    </location>
</feature>
<feature type="compositionally biased region" description="Polar residues" evidence="1">
    <location>
        <begin position="444"/>
        <end position="461"/>
    </location>
</feature>
<evidence type="ECO:0000256" key="1">
    <source>
        <dbReference type="SAM" id="MobiDB-lite"/>
    </source>
</evidence>
<feature type="compositionally biased region" description="Basic and acidic residues" evidence="1">
    <location>
        <begin position="153"/>
        <end position="168"/>
    </location>
</feature>
<feature type="compositionally biased region" description="Basic and acidic residues" evidence="1">
    <location>
        <begin position="398"/>
        <end position="413"/>
    </location>
</feature>
<gene>
    <name evidence="2" type="ORF">PLOB_00032905</name>
</gene>
<accession>A0ABN8NZM5</accession>
<feature type="compositionally biased region" description="Basic and acidic residues" evidence="1">
    <location>
        <begin position="216"/>
        <end position="248"/>
    </location>
</feature>
<feature type="compositionally biased region" description="Polar residues" evidence="1">
    <location>
        <begin position="114"/>
        <end position="132"/>
    </location>
</feature>
<feature type="region of interest" description="Disordered" evidence="1">
    <location>
        <begin position="312"/>
        <end position="335"/>
    </location>
</feature>
<name>A0ABN8NZM5_9CNID</name>
<feature type="compositionally biased region" description="Polar residues" evidence="1">
    <location>
        <begin position="72"/>
        <end position="93"/>
    </location>
</feature>
<sequence>MSTLGSVESLSSKSKKKDKEKKGKKEKKEKSKKRDSKADLETDAEARGETTKSKKMFGIFRKGGKKSKDPQHASSSESLNVRNSADFGSTASDLSLVGSSVSTESTTVEKVEPASQQNTANENANVKLQSNDTESKRRSEEIEPTLADFVYQGKEKTTPRKADKDDSSPKQQRISVKLQATGQPETDTQQQKTFIKKSQEESFEIQMQSSTITLKQNEDRGSGHRDRDPDYKEEKDLPQDHSLEEKVQNDTPFNADAIMPKQEVHYQSNETKDETRVVVSSESVLKHQTVSEIKATPDEEFKVIVEQSVISTEKQTSGPTQNDSQDHQVQNEAVAVREEAAELVFPDKHQVSYQHGQQDDIVEDESPIVEAVSNNVESELEVNEFLSTNVKETWGPDEGNHEKVIEKEREKKVTQTAEAKQSRQEGLDNIYDHRKQSSHFGEKTNFTSHPTPSKSLSLSNKTDAENDFESPVDAPLINTIKDVKMSSSMLLAELGEVNKKLLELKKELLQVLKKGREKP</sequence>
<feature type="compositionally biased region" description="Basic and acidic residues" evidence="1">
    <location>
        <begin position="20"/>
        <end position="29"/>
    </location>
</feature>
<proteinExistence type="predicted"/>
<feature type="region of interest" description="Disordered" evidence="1">
    <location>
        <begin position="1"/>
        <end position="255"/>
    </location>
</feature>
<reference evidence="2 3" key="1">
    <citation type="submission" date="2022-05" db="EMBL/GenBank/DDBJ databases">
        <authorList>
            <consortium name="Genoscope - CEA"/>
            <person name="William W."/>
        </authorList>
    </citation>
    <scope>NUCLEOTIDE SEQUENCE [LARGE SCALE GENOMIC DNA]</scope>
</reference>
<protein>
    <submittedName>
        <fullName evidence="2">Uncharacterized protein</fullName>
    </submittedName>
</protein>
<feature type="compositionally biased region" description="Basic and acidic residues" evidence="1">
    <location>
        <begin position="420"/>
        <end position="435"/>
    </location>
</feature>